<dbReference type="Pfam" id="PF14206">
    <property type="entry name" value="Cys_rich_CPCC"/>
    <property type="match status" value="1"/>
</dbReference>
<dbReference type="RefSeq" id="WP_380003888.1">
    <property type="nucleotide sequence ID" value="NZ_CP064028.1"/>
</dbReference>
<proteinExistence type="predicted"/>
<dbReference type="Proteomes" id="UP001595961">
    <property type="component" value="Unassembled WGS sequence"/>
</dbReference>
<feature type="domain" description="Cysteine-rich CPCC" evidence="2">
    <location>
        <begin position="4"/>
        <end position="80"/>
    </location>
</feature>
<evidence type="ECO:0000256" key="1">
    <source>
        <dbReference type="SAM" id="MobiDB-lite"/>
    </source>
</evidence>
<feature type="compositionally biased region" description="Basic and acidic residues" evidence="1">
    <location>
        <begin position="63"/>
        <end position="80"/>
    </location>
</feature>
<name>A0ABV9C076_9GAMM</name>
<evidence type="ECO:0000313" key="3">
    <source>
        <dbReference type="EMBL" id="MFC4526352.1"/>
    </source>
</evidence>
<sequence length="89" mass="9861">MSLACPCCDHLTMPDDGSFPGSFVICPVCFWEDDDVQFDNPDFAGGANHPSLNQARSNYRMFGAKEERARPHVRPSKESELPPTNDDTA</sequence>
<evidence type="ECO:0000259" key="2">
    <source>
        <dbReference type="Pfam" id="PF14206"/>
    </source>
</evidence>
<dbReference type="InterPro" id="IPR025983">
    <property type="entry name" value="Cys_rich_CPCC"/>
</dbReference>
<dbReference type="EMBL" id="JBHSGA010000011">
    <property type="protein sequence ID" value="MFC4526352.1"/>
    <property type="molecule type" value="Genomic_DNA"/>
</dbReference>
<reference evidence="4" key="1">
    <citation type="journal article" date="2019" name="Int. J. Syst. Evol. Microbiol.">
        <title>The Global Catalogue of Microorganisms (GCM) 10K type strain sequencing project: providing services to taxonomists for standard genome sequencing and annotation.</title>
        <authorList>
            <consortium name="The Broad Institute Genomics Platform"/>
            <consortium name="The Broad Institute Genome Sequencing Center for Infectious Disease"/>
            <person name="Wu L."/>
            <person name="Ma J."/>
        </authorList>
    </citation>
    <scope>NUCLEOTIDE SEQUENCE [LARGE SCALE GENOMIC DNA]</scope>
    <source>
        <strain evidence="4">CCM 4481</strain>
    </source>
</reference>
<keyword evidence="4" id="KW-1185">Reference proteome</keyword>
<gene>
    <name evidence="3" type="ORF">ACFO5W_06835</name>
</gene>
<evidence type="ECO:0000313" key="4">
    <source>
        <dbReference type="Proteomes" id="UP001595961"/>
    </source>
</evidence>
<feature type="region of interest" description="Disordered" evidence="1">
    <location>
        <begin position="60"/>
        <end position="89"/>
    </location>
</feature>
<protein>
    <submittedName>
        <fullName evidence="3">CPCC family cysteine-rich protein</fullName>
    </submittedName>
</protein>
<organism evidence="3 4">
    <name type="scientific">Dyella halodurans</name>
    <dbReference type="NCBI Taxonomy" id="1920171"/>
    <lineage>
        <taxon>Bacteria</taxon>
        <taxon>Pseudomonadati</taxon>
        <taxon>Pseudomonadota</taxon>
        <taxon>Gammaproteobacteria</taxon>
        <taxon>Lysobacterales</taxon>
        <taxon>Rhodanobacteraceae</taxon>
        <taxon>Dyella</taxon>
    </lineage>
</organism>
<accession>A0ABV9C076</accession>
<comment type="caution">
    <text evidence="3">The sequence shown here is derived from an EMBL/GenBank/DDBJ whole genome shotgun (WGS) entry which is preliminary data.</text>
</comment>